<dbReference type="Gene3D" id="2.60.40.380">
    <property type="entry name" value="Purple acid phosphatase-like, N-terminal"/>
    <property type="match status" value="1"/>
</dbReference>
<proteinExistence type="predicted"/>
<dbReference type="AlphaFoldDB" id="A0A1G8IP33"/>
<feature type="chain" id="PRO_5039077230" evidence="2">
    <location>
        <begin position="21"/>
        <end position="633"/>
    </location>
</feature>
<dbReference type="EMBL" id="FNDT01000007">
    <property type="protein sequence ID" value="SDI20270.1"/>
    <property type="molecule type" value="Genomic_DNA"/>
</dbReference>
<dbReference type="RefSeq" id="WP_090586329.1">
    <property type="nucleotide sequence ID" value="NZ_FNDT01000007.1"/>
</dbReference>
<dbReference type="STRING" id="335973.SAMN04488693_10782"/>
<evidence type="ECO:0000259" key="4">
    <source>
        <dbReference type="Pfam" id="PF16656"/>
    </source>
</evidence>
<keyword evidence="6" id="KW-1185">Reference proteome</keyword>
<evidence type="ECO:0000256" key="2">
    <source>
        <dbReference type="SAM" id="SignalP"/>
    </source>
</evidence>
<feature type="signal peptide" evidence="2">
    <location>
        <begin position="1"/>
        <end position="20"/>
    </location>
</feature>
<dbReference type="Pfam" id="PF16656">
    <property type="entry name" value="Pur_ac_phosph_N"/>
    <property type="match status" value="1"/>
</dbReference>
<dbReference type="InterPro" id="IPR008963">
    <property type="entry name" value="Purple_acid_Pase-like_N"/>
</dbReference>
<dbReference type="InterPro" id="IPR029052">
    <property type="entry name" value="Metallo-depent_PP-like"/>
</dbReference>
<gene>
    <name evidence="5" type="ORF">SAMN04488693_10782</name>
</gene>
<evidence type="ECO:0000313" key="5">
    <source>
        <dbReference type="EMBL" id="SDI20270.1"/>
    </source>
</evidence>
<dbReference type="PANTHER" id="PTHR22953">
    <property type="entry name" value="ACID PHOSPHATASE RELATED"/>
    <property type="match status" value="1"/>
</dbReference>
<dbReference type="InterPro" id="IPR015914">
    <property type="entry name" value="PAPs_N"/>
</dbReference>
<dbReference type="PANTHER" id="PTHR22953:SF153">
    <property type="entry name" value="PURPLE ACID PHOSPHATASE"/>
    <property type="match status" value="1"/>
</dbReference>
<accession>A0A1G8IP33</accession>
<feature type="domain" description="Calcineurin-like phosphoesterase" evidence="3">
    <location>
        <begin position="245"/>
        <end position="496"/>
    </location>
</feature>
<keyword evidence="1 2" id="KW-0732">Signal</keyword>
<dbReference type="Gene3D" id="3.60.21.10">
    <property type="match status" value="1"/>
</dbReference>
<dbReference type="GO" id="GO:0046872">
    <property type="term" value="F:metal ion binding"/>
    <property type="evidence" value="ECO:0007669"/>
    <property type="project" value="InterPro"/>
</dbReference>
<sequence>MNKAFPAFLAAAVLATPAIVFPVAGDSPSSRASAAETPGQDGFRVLPYLQNPKSDAMTINWISSSETPGKLTLTGPGIGNGKGKGAGNVRTLTSTPEYQPLLDYTDKEKSQVIRGLDQGSWLIQGSNFKHSLTVEGLKPGKEYTYTVEQDGQRHESTFTTAPDQNSWDHVRIVAFSDSETEPQGRTEHREWELSPVNGYAEGSEKRPGAGSVFAEKFGSTTRYGEFTLQYPMNQDTAMKQNMATIEESDPDLMMIAGDLVQGAGYQPAWDEFFGYVAGQHGELASSVPLITALGNWETYAAINGGYGTAADRSPAVISRNKYLAYFDNDGDPANPQYKGSYYRTDHGPVTVLTLDSTNGVPDEDTRTGTLSNPVFSGDDSNLTAENLSTDTQGEFTAADYDSAFTKVFPGTGTGDSDLPNMNPGSAQWEWAQKQLADARAEGRIVLVQFHHAAYSNGVHGTPPNHEFADNQSGTAMRAYSPMFEKYGVAAVIAGHDEMFERSFVDEDGDGAGFHSYDVGVAADGLRGEQLVENAEGAFEPLRFNTRSQWSAAADQPELWETGSNGKPQLIDGGLHYGHLQIDVNRKGAGAEITLSPVYVFPVLDEDYNLVKTERRVYDDVVTLQVDADGTVAG</sequence>
<dbReference type="Proteomes" id="UP000199258">
    <property type="component" value="Unassembled WGS sequence"/>
</dbReference>
<dbReference type="Pfam" id="PF00149">
    <property type="entry name" value="Metallophos"/>
    <property type="match status" value="1"/>
</dbReference>
<dbReference type="GO" id="GO:0003993">
    <property type="term" value="F:acid phosphatase activity"/>
    <property type="evidence" value="ECO:0007669"/>
    <property type="project" value="InterPro"/>
</dbReference>
<organism evidence="5 6">
    <name type="scientific">Arthrobacter subterraneus</name>
    <dbReference type="NCBI Taxonomy" id="335973"/>
    <lineage>
        <taxon>Bacteria</taxon>
        <taxon>Bacillati</taxon>
        <taxon>Actinomycetota</taxon>
        <taxon>Actinomycetes</taxon>
        <taxon>Micrococcales</taxon>
        <taxon>Micrococcaceae</taxon>
        <taxon>Arthrobacter</taxon>
    </lineage>
</organism>
<dbReference type="OrthoDB" id="9804511at2"/>
<dbReference type="InterPro" id="IPR004843">
    <property type="entry name" value="Calcineurin-like_PHP"/>
</dbReference>
<dbReference type="SUPFAM" id="SSF56300">
    <property type="entry name" value="Metallo-dependent phosphatases"/>
    <property type="match status" value="1"/>
</dbReference>
<name>A0A1G8IP33_9MICC</name>
<evidence type="ECO:0000256" key="1">
    <source>
        <dbReference type="ARBA" id="ARBA00022729"/>
    </source>
</evidence>
<evidence type="ECO:0000313" key="6">
    <source>
        <dbReference type="Proteomes" id="UP000199258"/>
    </source>
</evidence>
<dbReference type="SUPFAM" id="SSF49363">
    <property type="entry name" value="Purple acid phosphatase, N-terminal domain"/>
    <property type="match status" value="1"/>
</dbReference>
<dbReference type="InterPro" id="IPR039331">
    <property type="entry name" value="PAPs-like"/>
</dbReference>
<feature type="domain" description="Purple acid phosphatase N-terminal" evidence="4">
    <location>
        <begin position="49"/>
        <end position="160"/>
    </location>
</feature>
<protein>
    <submittedName>
        <fullName evidence="5">Calcineurin-like phosphoesterase</fullName>
    </submittedName>
</protein>
<evidence type="ECO:0000259" key="3">
    <source>
        <dbReference type="Pfam" id="PF00149"/>
    </source>
</evidence>
<reference evidence="5 6" key="1">
    <citation type="submission" date="2016-10" db="EMBL/GenBank/DDBJ databases">
        <authorList>
            <person name="de Groot N.N."/>
        </authorList>
    </citation>
    <scope>NUCLEOTIDE SEQUENCE [LARGE SCALE GENOMIC DNA]</scope>
    <source>
        <strain evidence="5 6">NP_1H</strain>
    </source>
</reference>